<feature type="region of interest" description="Disordered" evidence="1">
    <location>
        <begin position="1"/>
        <end position="33"/>
    </location>
</feature>
<dbReference type="Gene3D" id="3.40.50.300">
    <property type="entry name" value="P-loop containing nucleotide triphosphate hydrolases"/>
    <property type="match status" value="1"/>
</dbReference>
<dbReference type="SUPFAM" id="SSF90002">
    <property type="entry name" value="Hypothetical protein YjiA, C-terminal domain"/>
    <property type="match status" value="1"/>
</dbReference>
<dbReference type="STRING" id="3750.A0A498I6W6"/>
<evidence type="ECO:0000313" key="4">
    <source>
        <dbReference type="Proteomes" id="UP000290289"/>
    </source>
</evidence>
<dbReference type="GO" id="GO:0005737">
    <property type="term" value="C:cytoplasm"/>
    <property type="evidence" value="ECO:0007669"/>
    <property type="project" value="TreeGrafter"/>
</dbReference>
<keyword evidence="4" id="KW-1185">Reference proteome</keyword>
<evidence type="ECO:0000313" key="3">
    <source>
        <dbReference type="EMBL" id="RXH79478.1"/>
    </source>
</evidence>
<protein>
    <recommendedName>
        <fullName evidence="2">CobW/HypB/UreG nucleotide-binding domain-containing protein</fullName>
    </recommendedName>
</protein>
<organism evidence="3 4">
    <name type="scientific">Malus domestica</name>
    <name type="common">Apple</name>
    <name type="synonym">Pyrus malus</name>
    <dbReference type="NCBI Taxonomy" id="3750"/>
    <lineage>
        <taxon>Eukaryota</taxon>
        <taxon>Viridiplantae</taxon>
        <taxon>Streptophyta</taxon>
        <taxon>Embryophyta</taxon>
        <taxon>Tracheophyta</taxon>
        <taxon>Spermatophyta</taxon>
        <taxon>Magnoliopsida</taxon>
        <taxon>eudicotyledons</taxon>
        <taxon>Gunneridae</taxon>
        <taxon>Pentapetalae</taxon>
        <taxon>rosids</taxon>
        <taxon>fabids</taxon>
        <taxon>Rosales</taxon>
        <taxon>Rosaceae</taxon>
        <taxon>Amygdaloideae</taxon>
        <taxon>Maleae</taxon>
        <taxon>Malus</taxon>
    </lineage>
</organism>
<reference evidence="3 4" key="1">
    <citation type="submission" date="2018-10" db="EMBL/GenBank/DDBJ databases">
        <title>A high-quality apple genome assembly.</title>
        <authorList>
            <person name="Hu J."/>
        </authorList>
    </citation>
    <scope>NUCLEOTIDE SEQUENCE [LARGE SCALE GENOMIC DNA]</scope>
    <source>
        <strain evidence="4">cv. HFTH1</strain>
        <tissue evidence="3">Young leaf</tissue>
    </source>
</reference>
<name>A0A498I6W6_MALDO</name>
<dbReference type="InterPro" id="IPR051316">
    <property type="entry name" value="Zinc-reg_GTPase_activator"/>
</dbReference>
<sequence>MEDDEEAPPLTIEIDQPLGPYSQQQPNSSSHKDDDVLVGVTVITGYLGAGKSTLVNHILNSQHGKKIAVILNDFGEEIGLERAMINKGDGGALVEEWVELAKGGIFCTVKHSLVQALEQLVPKIKFLLDRILLETTGLANLAPLASVLRLDDNLELCTWYVVDAKNLRYQLSEHRISSSFAEAYLQIAFAVRLWIEEILWEKKHDMDVYRCKGVLSVHNSNQLHTLQGVGFCSSPHSNRVIQEFGHFSGLERIRRRIPCLIGLEVRYPR</sequence>
<dbReference type="PANTHER" id="PTHR13748:SF31">
    <property type="entry name" value="ZINC-REGULATED GTPASE METALLOPROTEIN ACTIVATOR 1A-RELATED"/>
    <property type="match status" value="1"/>
</dbReference>
<dbReference type="InterPro" id="IPR027417">
    <property type="entry name" value="P-loop_NTPase"/>
</dbReference>
<evidence type="ECO:0000256" key="1">
    <source>
        <dbReference type="SAM" id="MobiDB-lite"/>
    </source>
</evidence>
<accession>A0A498I6W6</accession>
<proteinExistence type="predicted"/>
<dbReference type="CDD" id="cd03112">
    <property type="entry name" value="CobW-like"/>
    <property type="match status" value="1"/>
</dbReference>
<dbReference type="PANTHER" id="PTHR13748">
    <property type="entry name" value="COBW-RELATED"/>
    <property type="match status" value="1"/>
</dbReference>
<dbReference type="Proteomes" id="UP000290289">
    <property type="component" value="Chromosome 13"/>
</dbReference>
<dbReference type="AlphaFoldDB" id="A0A498I6W6"/>
<feature type="domain" description="CobW/HypB/UreG nucleotide-binding" evidence="2">
    <location>
        <begin position="40"/>
        <end position="191"/>
    </location>
</feature>
<gene>
    <name evidence="3" type="ORF">DVH24_040625</name>
</gene>
<comment type="caution">
    <text evidence="3">The sequence shown here is derived from an EMBL/GenBank/DDBJ whole genome shotgun (WGS) entry which is preliminary data.</text>
</comment>
<evidence type="ECO:0000259" key="2">
    <source>
        <dbReference type="Pfam" id="PF02492"/>
    </source>
</evidence>
<dbReference type="InterPro" id="IPR003495">
    <property type="entry name" value="CobW/HypB/UreG_nucleotide-bd"/>
</dbReference>
<dbReference type="EMBL" id="RDQH01000339">
    <property type="protein sequence ID" value="RXH79478.1"/>
    <property type="molecule type" value="Genomic_DNA"/>
</dbReference>
<dbReference type="SUPFAM" id="SSF52540">
    <property type="entry name" value="P-loop containing nucleoside triphosphate hydrolases"/>
    <property type="match status" value="1"/>
</dbReference>
<dbReference type="Pfam" id="PF02492">
    <property type="entry name" value="cobW"/>
    <property type="match status" value="1"/>
</dbReference>